<dbReference type="PROSITE" id="PS50157">
    <property type="entry name" value="ZINC_FINGER_C2H2_2"/>
    <property type="match status" value="1"/>
</dbReference>
<sequence length="178" mass="19735">MGQPLDHHHHLVQQQQQPALLHAHALIQQQQQQHHDAAVSPLDGSAHAPQASTSTSTAPSPDLKPALDDDGNALSQSQLKKQPAKLFRCTGFGDCQMTFTRSEHLARHVRKHTGERPFKCHCGREFSRLDNVRQHAATVHAEQAERNAQTIADLVALHNQLSVSTQLRQKEAGMILQD</sequence>
<dbReference type="GO" id="GO:0008270">
    <property type="term" value="F:zinc ion binding"/>
    <property type="evidence" value="ECO:0007669"/>
    <property type="project" value="UniProtKB-KW"/>
</dbReference>
<keyword evidence="4" id="KW-0862">Zinc</keyword>
<keyword evidence="2" id="KW-0677">Repeat</keyword>
<name>A0A5C5FV85_9BASI</name>
<dbReference type="OrthoDB" id="10018191at2759"/>
<feature type="region of interest" description="Disordered" evidence="6">
    <location>
        <begin position="26"/>
        <end position="79"/>
    </location>
</feature>
<dbReference type="SMART" id="SM00355">
    <property type="entry name" value="ZnF_C2H2"/>
    <property type="match status" value="2"/>
</dbReference>
<dbReference type="EMBL" id="SOZI01000059">
    <property type="protein sequence ID" value="TNY20748.1"/>
    <property type="molecule type" value="Genomic_DNA"/>
</dbReference>
<dbReference type="PANTHER" id="PTHR19818">
    <property type="entry name" value="ZINC FINGER PROTEIN ZIC AND GLI"/>
    <property type="match status" value="1"/>
</dbReference>
<evidence type="ECO:0000256" key="6">
    <source>
        <dbReference type="SAM" id="MobiDB-lite"/>
    </source>
</evidence>
<dbReference type="GO" id="GO:0045944">
    <property type="term" value="P:positive regulation of transcription by RNA polymerase II"/>
    <property type="evidence" value="ECO:0007669"/>
    <property type="project" value="UniProtKB-ARBA"/>
</dbReference>
<dbReference type="Proteomes" id="UP000311382">
    <property type="component" value="Unassembled WGS sequence"/>
</dbReference>
<dbReference type="SUPFAM" id="SSF57667">
    <property type="entry name" value="beta-beta-alpha zinc fingers"/>
    <property type="match status" value="1"/>
</dbReference>
<evidence type="ECO:0000256" key="2">
    <source>
        <dbReference type="ARBA" id="ARBA00022737"/>
    </source>
</evidence>
<dbReference type="FunFam" id="3.30.160.60:FF:002343">
    <property type="entry name" value="Zinc finger protein 33A"/>
    <property type="match status" value="1"/>
</dbReference>
<evidence type="ECO:0000259" key="7">
    <source>
        <dbReference type="PROSITE" id="PS50157"/>
    </source>
</evidence>
<keyword evidence="1" id="KW-0479">Metal-binding</keyword>
<feature type="domain" description="C2H2-type" evidence="7">
    <location>
        <begin position="87"/>
        <end position="117"/>
    </location>
</feature>
<reference evidence="8 9" key="1">
    <citation type="submission" date="2019-03" db="EMBL/GenBank/DDBJ databases">
        <title>Rhodosporidium diobovatum UCD-FST 08-225 genome sequencing, assembly, and annotation.</title>
        <authorList>
            <person name="Fakankun I.U."/>
            <person name="Fristensky B."/>
            <person name="Levin D.B."/>
        </authorList>
    </citation>
    <scope>NUCLEOTIDE SEQUENCE [LARGE SCALE GENOMIC DNA]</scope>
    <source>
        <strain evidence="8 9">UCD-FST 08-225</strain>
    </source>
</reference>
<evidence type="ECO:0000256" key="5">
    <source>
        <dbReference type="PROSITE-ProRule" id="PRU00042"/>
    </source>
</evidence>
<gene>
    <name evidence="8" type="ORF">DMC30DRAFT_351809</name>
</gene>
<keyword evidence="9" id="KW-1185">Reference proteome</keyword>
<dbReference type="PANTHER" id="PTHR19818:SF139">
    <property type="entry name" value="PAIR-RULE PROTEIN ODD-PAIRED"/>
    <property type="match status" value="1"/>
</dbReference>
<dbReference type="GO" id="GO:0000978">
    <property type="term" value="F:RNA polymerase II cis-regulatory region sequence-specific DNA binding"/>
    <property type="evidence" value="ECO:0007669"/>
    <property type="project" value="TreeGrafter"/>
</dbReference>
<dbReference type="InterPro" id="IPR036236">
    <property type="entry name" value="Znf_C2H2_sf"/>
</dbReference>
<dbReference type="GO" id="GO:0005634">
    <property type="term" value="C:nucleus"/>
    <property type="evidence" value="ECO:0007669"/>
    <property type="project" value="UniProtKB-ARBA"/>
</dbReference>
<evidence type="ECO:0000256" key="1">
    <source>
        <dbReference type="ARBA" id="ARBA00022723"/>
    </source>
</evidence>
<evidence type="ECO:0000256" key="4">
    <source>
        <dbReference type="ARBA" id="ARBA00022833"/>
    </source>
</evidence>
<keyword evidence="3 5" id="KW-0863">Zinc-finger</keyword>
<protein>
    <recommendedName>
        <fullName evidence="7">C2H2-type domain-containing protein</fullName>
    </recommendedName>
</protein>
<dbReference type="InterPro" id="IPR050329">
    <property type="entry name" value="GLI_C2H2-zinc-finger"/>
</dbReference>
<comment type="caution">
    <text evidence="8">The sequence shown here is derived from an EMBL/GenBank/DDBJ whole genome shotgun (WGS) entry which is preliminary data.</text>
</comment>
<dbReference type="GO" id="GO:0000981">
    <property type="term" value="F:DNA-binding transcription factor activity, RNA polymerase II-specific"/>
    <property type="evidence" value="ECO:0007669"/>
    <property type="project" value="TreeGrafter"/>
</dbReference>
<feature type="compositionally biased region" description="Low complexity" evidence="6">
    <location>
        <begin position="45"/>
        <end position="61"/>
    </location>
</feature>
<dbReference type="AlphaFoldDB" id="A0A5C5FV85"/>
<proteinExistence type="predicted"/>
<evidence type="ECO:0000256" key="3">
    <source>
        <dbReference type="ARBA" id="ARBA00022771"/>
    </source>
</evidence>
<dbReference type="STRING" id="5288.A0A5C5FV85"/>
<dbReference type="Gene3D" id="3.30.160.60">
    <property type="entry name" value="Classic Zinc Finger"/>
    <property type="match status" value="2"/>
</dbReference>
<accession>A0A5C5FV85</accession>
<evidence type="ECO:0000313" key="8">
    <source>
        <dbReference type="EMBL" id="TNY20748.1"/>
    </source>
</evidence>
<feature type="non-terminal residue" evidence="8">
    <location>
        <position position="178"/>
    </location>
</feature>
<dbReference type="Pfam" id="PF00096">
    <property type="entry name" value="zf-C2H2"/>
    <property type="match status" value="1"/>
</dbReference>
<evidence type="ECO:0000313" key="9">
    <source>
        <dbReference type="Proteomes" id="UP000311382"/>
    </source>
</evidence>
<dbReference type="InterPro" id="IPR013087">
    <property type="entry name" value="Znf_C2H2_type"/>
</dbReference>
<organism evidence="8 9">
    <name type="scientific">Rhodotorula diobovata</name>
    <dbReference type="NCBI Taxonomy" id="5288"/>
    <lineage>
        <taxon>Eukaryota</taxon>
        <taxon>Fungi</taxon>
        <taxon>Dikarya</taxon>
        <taxon>Basidiomycota</taxon>
        <taxon>Pucciniomycotina</taxon>
        <taxon>Microbotryomycetes</taxon>
        <taxon>Sporidiobolales</taxon>
        <taxon>Sporidiobolaceae</taxon>
        <taxon>Rhodotorula</taxon>
    </lineage>
</organism>